<dbReference type="Proteomes" id="UP000009102">
    <property type="component" value="Chromosome"/>
</dbReference>
<keyword evidence="11" id="KW-0963">Cytoplasm</keyword>
<dbReference type="AlphaFoldDB" id="D0L241"/>
<feature type="binding site" evidence="11">
    <location>
        <position position="33"/>
    </location>
    <ligand>
        <name>substrate</name>
    </ligand>
</feature>
<evidence type="ECO:0000256" key="5">
    <source>
        <dbReference type="ARBA" id="ARBA00022679"/>
    </source>
</evidence>
<comment type="cofactor">
    <cofactor evidence="11">
        <name>Mg(2+)</name>
        <dbReference type="ChEBI" id="CHEBI:18420"/>
    </cofactor>
    <text evidence="11">Binds 1 Mg(2+) ion per subunit.</text>
</comment>
<sequence>MNNIILIGPMGAGKSTIGKLLAHSMNLPFFDSDKEIEHRTGATIPLIFEIEGESGFRDREVAVIDELTQTSGWVLATGGGAILRPENRAVFTERGFVVYLHATVQQQAERTAMDTQRPLLQTKDRVGKLNELMTKREPLYREAADLIIETAGKSPKLVVDLIRQYLD</sequence>
<organism evidence="12 13">
    <name type="scientific">Halothiobacillus neapolitanus (strain ATCC 23641 / DSM 15147 / CIP 104769 / NCIMB 8539 / c2)</name>
    <name type="common">Thiobacillus neapolitanus</name>
    <dbReference type="NCBI Taxonomy" id="555778"/>
    <lineage>
        <taxon>Bacteria</taxon>
        <taxon>Pseudomonadati</taxon>
        <taxon>Pseudomonadota</taxon>
        <taxon>Gammaproteobacteria</taxon>
        <taxon>Chromatiales</taxon>
        <taxon>Halothiobacillaceae</taxon>
        <taxon>Halothiobacillus</taxon>
    </lineage>
</organism>
<evidence type="ECO:0000256" key="1">
    <source>
        <dbReference type="ARBA" id="ARBA00004842"/>
    </source>
</evidence>
<dbReference type="OrthoDB" id="9800332at2"/>
<dbReference type="PROSITE" id="PS01128">
    <property type="entry name" value="SHIKIMATE_KINASE"/>
    <property type="match status" value="1"/>
</dbReference>
<evidence type="ECO:0000256" key="10">
    <source>
        <dbReference type="ARBA" id="ARBA00048567"/>
    </source>
</evidence>
<feature type="binding site" evidence="11">
    <location>
        <position position="15"/>
    </location>
    <ligand>
        <name>Mg(2+)</name>
        <dbReference type="ChEBI" id="CHEBI:18420"/>
    </ligand>
</feature>
<dbReference type="GO" id="GO:0005524">
    <property type="term" value="F:ATP binding"/>
    <property type="evidence" value="ECO:0007669"/>
    <property type="project" value="UniProtKB-UniRule"/>
</dbReference>
<dbReference type="HOGENOM" id="CLU_057607_2_2_6"/>
<evidence type="ECO:0000256" key="9">
    <source>
        <dbReference type="ARBA" id="ARBA00023141"/>
    </source>
</evidence>
<proteinExistence type="inferred from homology"/>
<dbReference type="GO" id="GO:0004765">
    <property type="term" value="F:shikimate kinase activity"/>
    <property type="evidence" value="ECO:0007669"/>
    <property type="project" value="UniProtKB-UniRule"/>
</dbReference>
<dbReference type="CDD" id="cd00464">
    <property type="entry name" value="SK"/>
    <property type="match status" value="1"/>
</dbReference>
<comment type="similarity">
    <text evidence="2 11">Belongs to the shikimate kinase family.</text>
</comment>
<dbReference type="GO" id="GO:0000287">
    <property type="term" value="F:magnesium ion binding"/>
    <property type="evidence" value="ECO:0007669"/>
    <property type="project" value="UniProtKB-UniRule"/>
</dbReference>
<dbReference type="RefSeq" id="WP_012824797.1">
    <property type="nucleotide sequence ID" value="NC_013422.1"/>
</dbReference>
<comment type="function">
    <text evidence="11">Catalyzes the specific phosphorylation of the 3-hydroxyl group of shikimic acid using ATP as a cosubstrate.</text>
</comment>
<evidence type="ECO:0000256" key="4">
    <source>
        <dbReference type="ARBA" id="ARBA00022605"/>
    </source>
</evidence>
<dbReference type="PRINTS" id="PR01100">
    <property type="entry name" value="SHIKIMTKNASE"/>
</dbReference>
<keyword evidence="8 11" id="KW-0067">ATP-binding</keyword>
<keyword evidence="11" id="KW-0479">Metal-binding</keyword>
<protein>
    <recommendedName>
        <fullName evidence="3 11">Shikimate kinase</fullName>
        <shortName evidence="11">SK</shortName>
        <ecNumber evidence="3 11">2.7.1.71</ecNumber>
    </recommendedName>
</protein>
<keyword evidence="5 11" id="KW-0808">Transferase</keyword>
<feature type="binding site" evidence="11">
    <location>
        <position position="79"/>
    </location>
    <ligand>
        <name>substrate</name>
    </ligand>
</feature>
<accession>D0L241</accession>
<feature type="binding site" evidence="11">
    <location>
        <position position="57"/>
    </location>
    <ligand>
        <name>substrate</name>
    </ligand>
</feature>
<dbReference type="EMBL" id="CP001801">
    <property type="protein sequence ID" value="ACX96764.1"/>
    <property type="molecule type" value="Genomic_DNA"/>
</dbReference>
<keyword evidence="6 11" id="KW-0547">Nucleotide-binding</keyword>
<dbReference type="EC" id="2.7.1.71" evidence="3 11"/>
<dbReference type="Gene3D" id="3.40.50.300">
    <property type="entry name" value="P-loop containing nucleotide triphosphate hydrolases"/>
    <property type="match status" value="1"/>
</dbReference>
<dbReference type="PANTHER" id="PTHR21087">
    <property type="entry name" value="SHIKIMATE KINASE"/>
    <property type="match status" value="1"/>
</dbReference>
<feature type="binding site" evidence="11">
    <location>
        <position position="117"/>
    </location>
    <ligand>
        <name>ATP</name>
        <dbReference type="ChEBI" id="CHEBI:30616"/>
    </ligand>
</feature>
<comment type="caution">
    <text evidence="11">Lacks conserved residue(s) required for the propagation of feature annotation.</text>
</comment>
<feature type="binding site" evidence="11">
    <location>
        <begin position="11"/>
        <end position="16"/>
    </location>
    <ligand>
        <name>ATP</name>
        <dbReference type="ChEBI" id="CHEBI:30616"/>
    </ligand>
</feature>
<evidence type="ECO:0000256" key="6">
    <source>
        <dbReference type="ARBA" id="ARBA00022741"/>
    </source>
</evidence>
<keyword evidence="4 11" id="KW-0028">Amino-acid biosynthesis</keyword>
<dbReference type="GO" id="GO:0008652">
    <property type="term" value="P:amino acid biosynthetic process"/>
    <property type="evidence" value="ECO:0007669"/>
    <property type="project" value="UniProtKB-KW"/>
</dbReference>
<comment type="pathway">
    <text evidence="1 11">Metabolic intermediate biosynthesis; chorismate biosynthesis; chorismate from D-erythrose 4-phosphate and phosphoenolpyruvate: step 5/7.</text>
</comment>
<comment type="subunit">
    <text evidence="11">Monomer.</text>
</comment>
<dbReference type="UniPathway" id="UPA00053">
    <property type="reaction ID" value="UER00088"/>
</dbReference>
<keyword evidence="11" id="KW-0460">Magnesium</keyword>
<feature type="binding site" evidence="11">
    <location>
        <position position="136"/>
    </location>
    <ligand>
        <name>substrate</name>
    </ligand>
</feature>
<comment type="catalytic activity">
    <reaction evidence="10 11">
        <text>shikimate + ATP = 3-phosphoshikimate + ADP + H(+)</text>
        <dbReference type="Rhea" id="RHEA:13121"/>
        <dbReference type="ChEBI" id="CHEBI:15378"/>
        <dbReference type="ChEBI" id="CHEBI:30616"/>
        <dbReference type="ChEBI" id="CHEBI:36208"/>
        <dbReference type="ChEBI" id="CHEBI:145989"/>
        <dbReference type="ChEBI" id="CHEBI:456216"/>
        <dbReference type="EC" id="2.7.1.71"/>
    </reaction>
</comment>
<evidence type="ECO:0000256" key="3">
    <source>
        <dbReference type="ARBA" id="ARBA00012154"/>
    </source>
</evidence>
<evidence type="ECO:0000256" key="7">
    <source>
        <dbReference type="ARBA" id="ARBA00022777"/>
    </source>
</evidence>
<evidence type="ECO:0000313" key="13">
    <source>
        <dbReference type="Proteomes" id="UP000009102"/>
    </source>
</evidence>
<dbReference type="NCBIfam" id="NF003456">
    <property type="entry name" value="PRK05057.1"/>
    <property type="match status" value="1"/>
</dbReference>
<dbReference type="KEGG" id="hna:Hneap_1942"/>
<name>D0L241_HALNC</name>
<dbReference type="Pfam" id="PF01202">
    <property type="entry name" value="SKI"/>
    <property type="match status" value="1"/>
</dbReference>
<dbReference type="GO" id="GO:0009073">
    <property type="term" value="P:aromatic amino acid family biosynthetic process"/>
    <property type="evidence" value="ECO:0007669"/>
    <property type="project" value="UniProtKB-KW"/>
</dbReference>
<dbReference type="eggNOG" id="COG0703">
    <property type="taxonomic scope" value="Bacteria"/>
</dbReference>
<gene>
    <name evidence="11" type="primary">aroK</name>
    <name evidence="12" type="ordered locus">Hneap_1942</name>
</gene>
<dbReference type="InterPro" id="IPR031322">
    <property type="entry name" value="Shikimate/glucono_kinase"/>
</dbReference>
<comment type="subcellular location">
    <subcellularLocation>
        <location evidence="11">Cytoplasm</location>
    </subcellularLocation>
</comment>
<dbReference type="SUPFAM" id="SSF52540">
    <property type="entry name" value="P-loop containing nucleoside triphosphate hydrolases"/>
    <property type="match status" value="1"/>
</dbReference>
<dbReference type="InterPro" id="IPR023000">
    <property type="entry name" value="Shikimate_kinase_CS"/>
</dbReference>
<dbReference type="InterPro" id="IPR027417">
    <property type="entry name" value="P-loop_NTPase"/>
</dbReference>
<dbReference type="PANTHER" id="PTHR21087:SF16">
    <property type="entry name" value="SHIKIMATE KINASE 1, CHLOROPLASTIC"/>
    <property type="match status" value="1"/>
</dbReference>
<evidence type="ECO:0000256" key="2">
    <source>
        <dbReference type="ARBA" id="ARBA00006997"/>
    </source>
</evidence>
<keyword evidence="9 11" id="KW-0057">Aromatic amino acid biosynthesis</keyword>
<reference evidence="12 13" key="1">
    <citation type="submission" date="2009-10" db="EMBL/GenBank/DDBJ databases">
        <title>Complete sequence of Halothiobacillus neapolitanus c2.</title>
        <authorList>
            <consortium name="US DOE Joint Genome Institute"/>
            <person name="Lucas S."/>
            <person name="Copeland A."/>
            <person name="Lapidus A."/>
            <person name="Glavina del Rio T."/>
            <person name="Tice H."/>
            <person name="Bruce D."/>
            <person name="Goodwin L."/>
            <person name="Pitluck S."/>
            <person name="Davenport K."/>
            <person name="Brettin T."/>
            <person name="Detter J.C."/>
            <person name="Han C."/>
            <person name="Tapia R."/>
            <person name="Larimer F."/>
            <person name="Land M."/>
            <person name="Hauser L."/>
            <person name="Kyrpides N."/>
            <person name="Mikhailova N."/>
            <person name="Kerfeld C."/>
            <person name="Cannon G."/>
            <person name="Heinhort S."/>
        </authorList>
    </citation>
    <scope>NUCLEOTIDE SEQUENCE [LARGE SCALE GENOMIC DNA]</scope>
    <source>
        <strain evidence="13">ATCC 23641 / c2</strain>
    </source>
</reference>
<dbReference type="GO" id="GO:0005829">
    <property type="term" value="C:cytosol"/>
    <property type="evidence" value="ECO:0007669"/>
    <property type="project" value="TreeGrafter"/>
</dbReference>
<evidence type="ECO:0000313" key="12">
    <source>
        <dbReference type="EMBL" id="ACX96764.1"/>
    </source>
</evidence>
<evidence type="ECO:0000256" key="8">
    <source>
        <dbReference type="ARBA" id="ARBA00022840"/>
    </source>
</evidence>
<dbReference type="GO" id="GO:0009423">
    <property type="term" value="P:chorismate biosynthetic process"/>
    <property type="evidence" value="ECO:0007669"/>
    <property type="project" value="UniProtKB-UniRule"/>
</dbReference>
<keyword evidence="7 11" id="KW-0418">Kinase</keyword>
<evidence type="ECO:0000256" key="11">
    <source>
        <dbReference type="HAMAP-Rule" id="MF_00109"/>
    </source>
</evidence>
<dbReference type="HAMAP" id="MF_00109">
    <property type="entry name" value="Shikimate_kinase"/>
    <property type="match status" value="1"/>
</dbReference>
<keyword evidence="13" id="KW-1185">Reference proteome</keyword>
<dbReference type="STRING" id="555778.Hneap_1942"/>
<dbReference type="InterPro" id="IPR000623">
    <property type="entry name" value="Shikimate_kinase/TSH1"/>
</dbReference>